<dbReference type="PANTHER" id="PTHR31273:SF0">
    <property type="entry name" value="PHOSPHOKETOLASE-RELATED"/>
    <property type="match status" value="1"/>
</dbReference>
<dbReference type="InterPro" id="IPR005593">
    <property type="entry name" value="Xul5P/Fru6P_PKetolase"/>
</dbReference>
<keyword evidence="3" id="KW-1185">Reference proteome</keyword>
<dbReference type="RefSeq" id="WP_376864408.1">
    <property type="nucleotide sequence ID" value="NZ_JBHRYB010000001.1"/>
</dbReference>
<proteinExistence type="predicted"/>
<dbReference type="Pfam" id="PF03894">
    <property type="entry name" value="XFP"/>
    <property type="match status" value="1"/>
</dbReference>
<evidence type="ECO:0000313" key="3">
    <source>
        <dbReference type="Proteomes" id="UP001595722"/>
    </source>
</evidence>
<name>A0ABV7VPQ8_9GAMM</name>
<protein>
    <submittedName>
        <fullName evidence="2">Xylulose 5-phosphate 3-epimerase</fullName>
    </submittedName>
</protein>
<feature type="domain" description="Xylulose 5-phosphate/Fructose 6-phosphate phosphoketolase N-terminal" evidence="1">
    <location>
        <begin position="75"/>
        <end position="359"/>
    </location>
</feature>
<dbReference type="PANTHER" id="PTHR31273">
    <property type="entry name" value="PHOSPHOKETOLASE-RELATED"/>
    <property type="match status" value="1"/>
</dbReference>
<sequence length="813" mass="89279">MSLSLIYMQQRERFQQQEIDAQARQHREFDPEFARWAEGVGMVKHQSATQLQVYELATALEEAGTISNKAECYQKLAALDVLTNQAMWLVVHMTYAKHVFLDGRELSPLDFKRDPQGHTGGSLNMVPAYAAYMAINSLTGIHRDWLMGQGHCVAAVDALQLLTGTALAERQQQYPLNDDGLSRFVQDFYNYRVRPDGKPLSPLGSHVNPNTAGARIEGGYLGFAGLQYVHVPKPGERLVAFLSDGAFEEQRGSDWAARWWRAKDSGLVSPVMIANGRRIDQRTTVAQQGGSDWFIDHLKHQGFAPFVIDGRDPAAFVCAIYFMEQHLQHAGEAADSGDAGYPVPMPYCIAETVKGYGFPGAGTNAAHGLPLGSNPRRDNDALSFFHRGSRALWQPEADWKQAAQRLSQPQAPSLPIAVTINRQDPGWLHDAIAPMAAVDNYFVDLVEVNPHLRVRVGNPDELRSNRMNQTLDLLQHRVTDPENGVAEAIDGKVITALNEEAVVSACLANQSGLNLVVSYEAFATKMLGAIRQAIIFSRHQKEGGEPAPWLGLPVISTSHVWENGKNEQSHQDPSLAESLMAEMTDVSRVVFPADGNSAMACLKACYGDLGVIWNLVVPKSVMATVFDARQAEALVQDGAICVRGHCGSELQLVACGAFQLQQALKASDRLKEKGVAHSLIYLLEPGRFRTPRDGYEAEMQASESVMEALFPARVQQRVLLTHTRPEVLLGHARMLDLGPQRCVALGYVNQGGTLDAEGLLFANRCTWADALAALARLADVEPTAWLSAEEWAAIQGQGDPYQVIKHPYPPEDG</sequence>
<dbReference type="EMBL" id="JBHRYB010000001">
    <property type="protein sequence ID" value="MFC3678862.1"/>
    <property type="molecule type" value="Genomic_DNA"/>
</dbReference>
<evidence type="ECO:0000259" key="1">
    <source>
        <dbReference type="Pfam" id="PF09364"/>
    </source>
</evidence>
<dbReference type="InterPro" id="IPR029061">
    <property type="entry name" value="THDP-binding"/>
</dbReference>
<comment type="caution">
    <text evidence="2">The sequence shown here is derived from an EMBL/GenBank/DDBJ whole genome shotgun (WGS) entry which is preliminary data.</text>
</comment>
<dbReference type="Pfam" id="PF09364">
    <property type="entry name" value="XFP_N"/>
    <property type="match status" value="1"/>
</dbReference>
<accession>A0ABV7VPQ8</accession>
<dbReference type="Proteomes" id="UP001595722">
    <property type="component" value="Unassembled WGS sequence"/>
</dbReference>
<gene>
    <name evidence="2" type="ORF">ACFOMG_01890</name>
</gene>
<organism evidence="2 3">
    <name type="scientific">Bacterioplanoides pacificum</name>
    <dbReference type="NCBI Taxonomy" id="1171596"/>
    <lineage>
        <taxon>Bacteria</taxon>
        <taxon>Pseudomonadati</taxon>
        <taxon>Pseudomonadota</taxon>
        <taxon>Gammaproteobacteria</taxon>
        <taxon>Oceanospirillales</taxon>
        <taxon>Oceanospirillaceae</taxon>
        <taxon>Bacterioplanoides</taxon>
    </lineage>
</organism>
<evidence type="ECO:0000313" key="2">
    <source>
        <dbReference type="EMBL" id="MFC3678862.1"/>
    </source>
</evidence>
<dbReference type="SUPFAM" id="SSF52518">
    <property type="entry name" value="Thiamin diphosphate-binding fold (THDP-binding)"/>
    <property type="match status" value="2"/>
</dbReference>
<dbReference type="InterPro" id="IPR018970">
    <property type="entry name" value="Xul5P/Fru6P_PKetolase_N"/>
</dbReference>
<dbReference type="Gene3D" id="3.40.50.970">
    <property type="match status" value="2"/>
</dbReference>
<reference evidence="3" key="1">
    <citation type="journal article" date="2019" name="Int. J. Syst. Evol. Microbiol.">
        <title>The Global Catalogue of Microorganisms (GCM) 10K type strain sequencing project: providing services to taxonomists for standard genome sequencing and annotation.</title>
        <authorList>
            <consortium name="The Broad Institute Genomics Platform"/>
            <consortium name="The Broad Institute Genome Sequencing Center for Infectious Disease"/>
            <person name="Wu L."/>
            <person name="Ma J."/>
        </authorList>
    </citation>
    <scope>NUCLEOTIDE SEQUENCE [LARGE SCALE GENOMIC DNA]</scope>
    <source>
        <strain evidence="3">KCTC 42424</strain>
    </source>
</reference>